<keyword evidence="8 12" id="KW-0547">Nucleotide-binding</keyword>
<organism evidence="16 17">
    <name type="scientific">Trichobilharzia regenti</name>
    <name type="common">Nasal bird schistosome</name>
    <dbReference type="NCBI Taxonomy" id="157069"/>
    <lineage>
        <taxon>Eukaryota</taxon>
        <taxon>Metazoa</taxon>
        <taxon>Spiralia</taxon>
        <taxon>Lophotrochozoa</taxon>
        <taxon>Platyhelminthes</taxon>
        <taxon>Trematoda</taxon>
        <taxon>Digenea</taxon>
        <taxon>Strigeidida</taxon>
        <taxon>Schistosomatoidea</taxon>
        <taxon>Schistosomatidae</taxon>
        <taxon>Trichobilharzia</taxon>
    </lineage>
</organism>
<dbReference type="Gene3D" id="3.30.1490.50">
    <property type="match status" value="1"/>
</dbReference>
<dbReference type="InterPro" id="IPR016185">
    <property type="entry name" value="PreATP-grasp_dom_sf"/>
</dbReference>
<evidence type="ECO:0000256" key="7">
    <source>
        <dbReference type="ARBA" id="ARBA00022723"/>
    </source>
</evidence>
<comment type="pathway">
    <text evidence="1 12">Sulfur metabolism; glutathione biosynthesis; glutathione from L-cysteine and L-glutamate: step 2/2.</text>
</comment>
<dbReference type="InterPro" id="IPR014049">
    <property type="entry name" value="Glutathione_synthase_N_euk"/>
</dbReference>
<dbReference type="WBParaSite" id="TREG1_10090.3">
    <property type="protein sequence ID" value="TREG1_10090.3"/>
    <property type="gene ID" value="TREG1_10090"/>
</dbReference>
<dbReference type="PIRSF" id="PIRSF001558">
    <property type="entry name" value="GSHase"/>
    <property type="match status" value="1"/>
</dbReference>
<sequence>MSICKLATEFAISNGILKQVDGNPSILSCTLSPSPMPELLLRKAQGIQCDFNLLYHKAAMDHEFLEMVLKPILPVDPYLRSLWDVYLRTRGSENRQKIVLGLNRSDYMLHLHEDLCDTKKKFITHRLRNTKVAAEYEIETQDGVWDGLSLRQVEFNMIASSFGGLLQRLIPQHRISLSLQGLSKNLATRVPDCFPADRFSEALISACRMYVEDCSRRKLVPTKVSILVVVGENEGNIYDHRALIGQLLLRNPDIGVLYRSFNSLKTELKLDSDFRLFVNDEEIAVVYFRTGYTPDAFPDNETWDVKYQLEKSLAIKCPCIQYMLANTKIIQAALSKPKYLSRFFQPNSSSYQNVLSTFANQYTLDAEIGISDSTEIQQVINECMLKPENYVLKPQREGGGNNYFGEQLVQKLKSIMNHHERKDYVLMERIRPYVFENQVLNSFSKCNEPKVQEMVTELGIFGAILVCDDEIHLNEFSGHLLRSKPIECNEGGIVAGFGCLDSPFIT</sequence>
<dbReference type="WBParaSite" id="TREG1_10090.6">
    <property type="protein sequence ID" value="TREG1_10090.6"/>
    <property type="gene ID" value="TREG1_10090"/>
</dbReference>
<evidence type="ECO:0000256" key="4">
    <source>
        <dbReference type="ARBA" id="ARBA00020821"/>
    </source>
</evidence>
<dbReference type="Pfam" id="PF03917">
    <property type="entry name" value="GSH_synth_ATP"/>
    <property type="match status" value="1"/>
</dbReference>
<dbReference type="Proteomes" id="UP000050795">
    <property type="component" value="Unassembled WGS sequence"/>
</dbReference>
<name>A0AA85IKH8_TRIRE</name>
<dbReference type="GO" id="GO:0005829">
    <property type="term" value="C:cytosol"/>
    <property type="evidence" value="ECO:0007669"/>
    <property type="project" value="TreeGrafter"/>
</dbReference>
<dbReference type="Gene3D" id="3.40.50.1760">
    <property type="entry name" value="Glutathione synthase, substrate-binding domain superfamily, eukaryotic"/>
    <property type="match status" value="1"/>
</dbReference>
<keyword evidence="6 12" id="KW-0317">Glutathione biosynthesis</keyword>
<comment type="similarity">
    <text evidence="2 12">Belongs to the eukaryotic GSH synthase family.</text>
</comment>
<dbReference type="WBParaSite" id="TREG1_10090.1">
    <property type="protein sequence ID" value="TREG1_10090.1"/>
    <property type="gene ID" value="TREG1_10090"/>
</dbReference>
<feature type="binding site" evidence="13">
    <location>
        <position position="484"/>
    </location>
    <ligand>
        <name>ATP</name>
        <dbReference type="ChEBI" id="CHEBI:30616"/>
    </ligand>
</feature>
<evidence type="ECO:0000256" key="1">
    <source>
        <dbReference type="ARBA" id="ARBA00004965"/>
    </source>
</evidence>
<keyword evidence="10 12" id="KW-0460">Magnesium</keyword>
<dbReference type="AlphaFoldDB" id="A0AA85IKH8"/>
<evidence type="ECO:0000256" key="14">
    <source>
        <dbReference type="PIRSR" id="PIRSR001558-2"/>
    </source>
</evidence>
<dbReference type="Pfam" id="PF03199">
    <property type="entry name" value="GSH_synthase"/>
    <property type="match status" value="1"/>
</dbReference>
<dbReference type="GO" id="GO:0000287">
    <property type="term" value="F:magnesium ion binding"/>
    <property type="evidence" value="ECO:0007669"/>
    <property type="project" value="UniProtKB-UniRule"/>
</dbReference>
<evidence type="ECO:0000256" key="9">
    <source>
        <dbReference type="ARBA" id="ARBA00022840"/>
    </source>
</evidence>
<reference evidence="16" key="1">
    <citation type="submission" date="2022-06" db="EMBL/GenBank/DDBJ databases">
        <authorList>
            <person name="Berger JAMES D."/>
            <person name="Berger JAMES D."/>
        </authorList>
    </citation>
    <scope>NUCLEOTIDE SEQUENCE [LARGE SCALE GENOMIC DNA]</scope>
</reference>
<evidence type="ECO:0000259" key="15">
    <source>
        <dbReference type="Pfam" id="PF03199"/>
    </source>
</evidence>
<dbReference type="InterPro" id="IPR004887">
    <property type="entry name" value="GSH_synth_subst-bd"/>
</dbReference>
<protein>
    <recommendedName>
        <fullName evidence="4 12">Glutathione synthetase</fullName>
        <shortName evidence="12">GSH-S</shortName>
        <ecNumber evidence="3 12">6.3.2.3</ecNumber>
    </recommendedName>
</protein>
<comment type="cofactor">
    <cofactor evidence="12 14">
        <name>Mg(2+)</name>
        <dbReference type="ChEBI" id="CHEBI:18420"/>
    </cofactor>
    <text evidence="12 14">Binds 1 Mg(2+) ion per subunit.</text>
</comment>
<feature type="binding site" evidence="13">
    <location>
        <position position="482"/>
    </location>
    <ligand>
        <name>substrate</name>
    </ligand>
</feature>
<dbReference type="WBParaSite" id="TREG1_10090.5">
    <property type="protein sequence ID" value="TREG1_10090.5"/>
    <property type="gene ID" value="TREG1_10090"/>
</dbReference>
<feature type="binding site" evidence="13">
    <location>
        <position position="490"/>
    </location>
    <ligand>
        <name>ATP</name>
        <dbReference type="ChEBI" id="CHEBI:30616"/>
    </ligand>
</feature>
<feature type="binding site" evidence="14">
    <location>
        <position position="397"/>
    </location>
    <ligand>
        <name>Mg(2+)</name>
        <dbReference type="ChEBI" id="CHEBI:18420"/>
    </ligand>
</feature>
<feature type="binding site" evidence="13">
    <location>
        <begin position="393"/>
        <end position="402"/>
    </location>
    <ligand>
        <name>ATP</name>
        <dbReference type="ChEBI" id="CHEBI:30616"/>
    </ligand>
</feature>
<proteinExistence type="inferred from homology"/>
<dbReference type="Gene3D" id="3.30.470.20">
    <property type="entry name" value="ATP-grasp fold, B domain"/>
    <property type="match status" value="1"/>
</dbReference>
<evidence type="ECO:0000256" key="2">
    <source>
        <dbReference type="ARBA" id="ARBA00010385"/>
    </source>
</evidence>
<dbReference type="InterPro" id="IPR014709">
    <property type="entry name" value="Glutathione_synthase_C_euk"/>
</dbReference>
<keyword evidence="7 12" id="KW-0479">Metal-binding</keyword>
<reference evidence="17 18" key="2">
    <citation type="submission" date="2023-11" db="UniProtKB">
        <authorList>
            <consortium name="WormBaseParasite"/>
        </authorList>
    </citation>
    <scope>IDENTIFICATION</scope>
</reference>
<evidence type="ECO:0000256" key="8">
    <source>
        <dbReference type="ARBA" id="ARBA00022741"/>
    </source>
</evidence>
<dbReference type="GO" id="GO:0005524">
    <property type="term" value="F:ATP binding"/>
    <property type="evidence" value="ECO:0007669"/>
    <property type="project" value="UniProtKB-UniRule"/>
</dbReference>
<dbReference type="PANTHER" id="PTHR11130:SF0">
    <property type="entry name" value="GLUTATHIONE SYNTHETASE"/>
    <property type="match status" value="1"/>
</dbReference>
<feature type="binding site" evidence="13">
    <location>
        <position position="457"/>
    </location>
    <ligand>
        <name>ATP</name>
        <dbReference type="ChEBI" id="CHEBI:30616"/>
    </ligand>
</feature>
<dbReference type="GO" id="GO:0004363">
    <property type="term" value="F:glutathione synthase activity"/>
    <property type="evidence" value="ECO:0007669"/>
    <property type="project" value="UniProtKB-UniRule"/>
</dbReference>
<dbReference type="InterPro" id="IPR037013">
    <property type="entry name" value="GSH-S_sub-bd_sf"/>
</dbReference>
<evidence type="ECO:0000313" key="18">
    <source>
        <dbReference type="WBParaSite" id="TREG1_10090.3"/>
    </source>
</evidence>
<keyword evidence="16" id="KW-1185">Reference proteome</keyword>
<dbReference type="PANTHER" id="PTHR11130">
    <property type="entry name" value="GLUTATHIONE SYNTHETASE"/>
    <property type="match status" value="1"/>
</dbReference>
<dbReference type="SUPFAM" id="SSF52440">
    <property type="entry name" value="PreATP-grasp domain"/>
    <property type="match status" value="1"/>
</dbReference>
<dbReference type="FunFam" id="3.30.1490.50:FF:000002">
    <property type="entry name" value="Glutathione synthetase"/>
    <property type="match status" value="1"/>
</dbReference>
<feature type="binding site" evidence="13">
    <location>
        <begin position="427"/>
        <end position="430"/>
    </location>
    <ligand>
        <name>ATP</name>
        <dbReference type="ChEBI" id="CHEBI:30616"/>
    </ligand>
</feature>
<evidence type="ECO:0000313" key="16">
    <source>
        <dbReference type="Proteomes" id="UP000050795"/>
    </source>
</evidence>
<dbReference type="Gene3D" id="1.10.1080.10">
    <property type="entry name" value="Glutathione Synthetase, Chain A, domain 3"/>
    <property type="match status" value="1"/>
</dbReference>
<dbReference type="EC" id="6.3.2.3" evidence="3 12"/>
<accession>A0AA85IKH8</accession>
<dbReference type="SUPFAM" id="SSF56059">
    <property type="entry name" value="Glutathione synthetase ATP-binding domain-like"/>
    <property type="match status" value="1"/>
</dbReference>
<feature type="binding site" evidence="13">
    <location>
        <position position="328"/>
    </location>
    <ligand>
        <name>ATP</name>
        <dbReference type="ChEBI" id="CHEBI:30616"/>
    </ligand>
</feature>
<dbReference type="WBParaSite" id="TREG1_10090.4">
    <property type="protein sequence ID" value="TREG1_10090.4"/>
    <property type="gene ID" value="TREG1_10090"/>
</dbReference>
<evidence type="ECO:0000256" key="11">
    <source>
        <dbReference type="ARBA" id="ARBA00048871"/>
    </source>
</evidence>
<comment type="catalytic activity">
    <reaction evidence="11">
        <text>gamma-L-glutamyl-L-cysteine + glycine + ATP = glutathione + ADP + phosphate + H(+)</text>
        <dbReference type="Rhea" id="RHEA:13557"/>
        <dbReference type="ChEBI" id="CHEBI:15378"/>
        <dbReference type="ChEBI" id="CHEBI:30616"/>
        <dbReference type="ChEBI" id="CHEBI:43474"/>
        <dbReference type="ChEBI" id="CHEBI:57305"/>
        <dbReference type="ChEBI" id="CHEBI:57925"/>
        <dbReference type="ChEBI" id="CHEBI:58173"/>
        <dbReference type="ChEBI" id="CHEBI:456216"/>
        <dbReference type="EC" id="6.3.2.3"/>
    </reaction>
    <physiologicalReaction direction="left-to-right" evidence="11">
        <dbReference type="Rhea" id="RHEA:13558"/>
    </physiologicalReaction>
</comment>
<dbReference type="InterPro" id="IPR014042">
    <property type="entry name" value="Glutathione_synthase_a-hlx"/>
</dbReference>
<keyword evidence="9 12" id="KW-0067">ATP-binding</keyword>
<evidence type="ECO:0000256" key="13">
    <source>
        <dbReference type="PIRSR" id="PIRSR001558-1"/>
    </source>
</evidence>
<keyword evidence="5 12" id="KW-0436">Ligase</keyword>
<dbReference type="GO" id="GO:0043295">
    <property type="term" value="F:glutathione binding"/>
    <property type="evidence" value="ECO:0007669"/>
    <property type="project" value="UniProtKB-UniRule"/>
</dbReference>
<evidence type="ECO:0000256" key="5">
    <source>
        <dbReference type="ARBA" id="ARBA00022598"/>
    </source>
</evidence>
<evidence type="ECO:0000313" key="17">
    <source>
        <dbReference type="WBParaSite" id="TREG1_10090.1"/>
    </source>
</evidence>
<evidence type="ECO:0000256" key="3">
    <source>
        <dbReference type="ARBA" id="ARBA00012214"/>
    </source>
</evidence>
<dbReference type="Gene3D" id="3.30.1490.80">
    <property type="match status" value="1"/>
</dbReference>
<dbReference type="InterPro" id="IPR005615">
    <property type="entry name" value="Glutathione_synthase"/>
</dbReference>
<evidence type="ECO:0000256" key="12">
    <source>
        <dbReference type="PIRNR" id="PIRNR001558"/>
    </source>
</evidence>
<evidence type="ECO:0000256" key="6">
    <source>
        <dbReference type="ARBA" id="ARBA00022684"/>
    </source>
</evidence>
<evidence type="ECO:0000256" key="10">
    <source>
        <dbReference type="ARBA" id="ARBA00022842"/>
    </source>
</evidence>
<feature type="domain" description="Glutathione synthase substrate-binding" evidence="15">
    <location>
        <begin position="226"/>
        <end position="325"/>
    </location>
</feature>